<name>A0A679IJM4_9ENTE</name>
<evidence type="ECO:0000256" key="2">
    <source>
        <dbReference type="ARBA" id="ARBA00023125"/>
    </source>
</evidence>
<keyword evidence="3" id="KW-0804">Transcription</keyword>
<dbReference type="Gene3D" id="3.40.50.2300">
    <property type="match status" value="2"/>
</dbReference>
<dbReference type="InterPro" id="IPR000843">
    <property type="entry name" value="HTH_LacI"/>
</dbReference>
<dbReference type="CDD" id="cd01392">
    <property type="entry name" value="HTH_LacI"/>
    <property type="match status" value="1"/>
</dbReference>
<dbReference type="InterPro" id="IPR028082">
    <property type="entry name" value="Peripla_BP_I"/>
</dbReference>
<dbReference type="RefSeq" id="WP_173103495.1">
    <property type="nucleotide sequence ID" value="NZ_AP022822.1"/>
</dbReference>
<protein>
    <recommendedName>
        <fullName evidence="4">HTH lacI-type domain-containing protein</fullName>
    </recommendedName>
</protein>
<evidence type="ECO:0000313" key="6">
    <source>
        <dbReference type="Proteomes" id="UP000502998"/>
    </source>
</evidence>
<evidence type="ECO:0000259" key="4">
    <source>
        <dbReference type="PROSITE" id="PS50932"/>
    </source>
</evidence>
<accession>A0A679IJM4</accession>
<dbReference type="Gene3D" id="1.10.260.40">
    <property type="entry name" value="lambda repressor-like DNA-binding domains"/>
    <property type="match status" value="1"/>
</dbReference>
<dbReference type="PROSITE" id="PS50932">
    <property type="entry name" value="HTH_LACI_2"/>
    <property type="match status" value="1"/>
</dbReference>
<dbReference type="GO" id="GO:0003700">
    <property type="term" value="F:DNA-binding transcription factor activity"/>
    <property type="evidence" value="ECO:0007669"/>
    <property type="project" value="TreeGrafter"/>
</dbReference>
<dbReference type="EMBL" id="AP022822">
    <property type="protein sequence ID" value="BCA86342.1"/>
    <property type="molecule type" value="Genomic_DNA"/>
</dbReference>
<dbReference type="GO" id="GO:0000976">
    <property type="term" value="F:transcription cis-regulatory region binding"/>
    <property type="evidence" value="ECO:0007669"/>
    <property type="project" value="TreeGrafter"/>
</dbReference>
<dbReference type="SMART" id="SM00354">
    <property type="entry name" value="HTH_LACI"/>
    <property type="match status" value="1"/>
</dbReference>
<evidence type="ECO:0000313" key="5">
    <source>
        <dbReference type="EMBL" id="BCA86342.1"/>
    </source>
</evidence>
<dbReference type="SUPFAM" id="SSF47413">
    <property type="entry name" value="lambda repressor-like DNA-binding domains"/>
    <property type="match status" value="1"/>
</dbReference>
<keyword evidence="2" id="KW-0238">DNA-binding</keyword>
<dbReference type="KEGG" id="esg:EsVE80_18650"/>
<dbReference type="PANTHER" id="PTHR30146:SF149">
    <property type="entry name" value="HTH-TYPE TRANSCRIPTIONAL REGULATOR EBGR"/>
    <property type="match status" value="1"/>
</dbReference>
<dbReference type="InterPro" id="IPR046335">
    <property type="entry name" value="LacI/GalR-like_sensor"/>
</dbReference>
<keyword evidence="1" id="KW-0805">Transcription regulation</keyword>
<sequence>MVGIRDVARRANVSPGTVSRVLNNDPTLSVAQATKERIYSAIKELNYDVEKRKYVKRRLPSIGVISSTSRQKELDDPYFNALRMGLEQEARRLHIGMNRVYNLEDNPKTWQDFDKLGAIIVVGTVSQESVKRLLKQNPNIVIIDNPDINQEVDLVYADFERMTKRVLQLFYDKGHRRIAYIGGFNITIDEKGEKVYSENEKRLRAYQAFMSEYNLSQQSKLGLWEPLEGKRIMDEWLQTQQTLPTAILVGSDPLAVGVYRSLQSAGIIVGKEIEIASFDDIEIAEFLTPSLTTVHISAQEIAKSAVRLAKERIDGNRQEPVVMTFPSKLVIRESFIPNKE</sequence>
<dbReference type="Pfam" id="PF00356">
    <property type="entry name" value="LacI"/>
    <property type="match status" value="1"/>
</dbReference>
<dbReference type="Proteomes" id="UP000502998">
    <property type="component" value="Chromosome"/>
</dbReference>
<dbReference type="AlphaFoldDB" id="A0A679IJM4"/>
<dbReference type="PROSITE" id="PS00356">
    <property type="entry name" value="HTH_LACI_1"/>
    <property type="match status" value="1"/>
</dbReference>
<dbReference type="InterPro" id="IPR010982">
    <property type="entry name" value="Lambda_DNA-bd_dom_sf"/>
</dbReference>
<gene>
    <name evidence="5" type="ORF">EsVE80_18650</name>
</gene>
<dbReference type="CDD" id="cd01544">
    <property type="entry name" value="PBP1_GalR"/>
    <property type="match status" value="1"/>
</dbReference>
<proteinExistence type="predicted"/>
<dbReference type="SUPFAM" id="SSF53822">
    <property type="entry name" value="Periplasmic binding protein-like I"/>
    <property type="match status" value="1"/>
</dbReference>
<evidence type="ECO:0000256" key="1">
    <source>
        <dbReference type="ARBA" id="ARBA00023015"/>
    </source>
</evidence>
<feature type="domain" description="HTH lacI-type" evidence="4">
    <location>
        <begin position="2"/>
        <end position="61"/>
    </location>
</feature>
<reference evidence="5 6" key="1">
    <citation type="submission" date="2020-02" db="EMBL/GenBank/DDBJ databases">
        <title>Characterization of vanA genotype vancomycin-resistant Enterococcus saigonensis VE80.</title>
        <authorList>
            <person name="Harada T."/>
            <person name="Motooka D."/>
            <person name="Nakamura S."/>
            <person name="Yamamoto Y."/>
            <person name="Kawahara R."/>
            <person name="Kawatsu K."/>
        </authorList>
    </citation>
    <scope>NUCLEOTIDE SEQUENCE [LARGE SCALE GENOMIC DNA]</scope>
    <source>
        <strain evidence="5 6">VE80</strain>
    </source>
</reference>
<dbReference type="Pfam" id="PF13377">
    <property type="entry name" value="Peripla_BP_3"/>
    <property type="match status" value="1"/>
</dbReference>
<dbReference type="PANTHER" id="PTHR30146">
    <property type="entry name" value="LACI-RELATED TRANSCRIPTIONAL REPRESSOR"/>
    <property type="match status" value="1"/>
</dbReference>
<organism evidence="5 6">
    <name type="scientific">Enterococcus saigonensis</name>
    <dbReference type="NCBI Taxonomy" id="1805431"/>
    <lineage>
        <taxon>Bacteria</taxon>
        <taxon>Bacillati</taxon>
        <taxon>Bacillota</taxon>
        <taxon>Bacilli</taxon>
        <taxon>Lactobacillales</taxon>
        <taxon>Enterococcaceae</taxon>
        <taxon>Enterococcus</taxon>
    </lineage>
</organism>
<evidence type="ECO:0000256" key="3">
    <source>
        <dbReference type="ARBA" id="ARBA00023163"/>
    </source>
</evidence>
<keyword evidence="6" id="KW-1185">Reference proteome</keyword>